<dbReference type="InterPro" id="IPR034753">
    <property type="entry name" value="hSac2"/>
</dbReference>
<dbReference type="PANTHER" id="PTHR31108">
    <property type="entry name" value="TUMOR PROTEIN P63-REGULATED GENE 1-LIKE PROTEIN"/>
    <property type="match status" value="1"/>
</dbReference>
<comment type="caution">
    <text evidence="4">The sequence shown here is derived from an EMBL/GenBank/DDBJ whole genome shotgun (WGS) entry which is preliminary data.</text>
</comment>
<dbReference type="GO" id="GO:0005737">
    <property type="term" value="C:cytoplasm"/>
    <property type="evidence" value="ECO:0007669"/>
    <property type="project" value="TreeGrafter"/>
</dbReference>
<evidence type="ECO:0000256" key="1">
    <source>
        <dbReference type="ARBA" id="ARBA00009163"/>
    </source>
</evidence>
<dbReference type="AlphaFoldDB" id="A0A9D3TK21"/>
<dbReference type="OrthoDB" id="10012704at2759"/>
<organism evidence="4 5">
    <name type="scientific">Megalops atlanticus</name>
    <name type="common">Tarpon</name>
    <name type="synonym">Clupea gigantea</name>
    <dbReference type="NCBI Taxonomy" id="7932"/>
    <lineage>
        <taxon>Eukaryota</taxon>
        <taxon>Metazoa</taxon>
        <taxon>Chordata</taxon>
        <taxon>Craniata</taxon>
        <taxon>Vertebrata</taxon>
        <taxon>Euteleostomi</taxon>
        <taxon>Actinopterygii</taxon>
        <taxon>Neopterygii</taxon>
        <taxon>Teleostei</taxon>
        <taxon>Elopiformes</taxon>
        <taxon>Megalopidae</taxon>
        <taxon>Megalops</taxon>
    </lineage>
</organism>
<feature type="region of interest" description="Disordered" evidence="2">
    <location>
        <begin position="1"/>
        <end position="60"/>
    </location>
</feature>
<protein>
    <recommendedName>
        <fullName evidence="3">HSac2 domain-containing protein</fullName>
    </recommendedName>
</protein>
<keyword evidence="5" id="KW-1185">Reference proteome</keyword>
<evidence type="ECO:0000313" key="5">
    <source>
        <dbReference type="Proteomes" id="UP001046870"/>
    </source>
</evidence>
<evidence type="ECO:0000256" key="2">
    <source>
        <dbReference type="SAM" id="MobiDB-lite"/>
    </source>
</evidence>
<sequence length="283" mass="31710">MSGGEEGAFKAVELGEHAEEPSNLELQSTPQATPPDPATQPAGMMESGSPTTPSSGAAGGRWVSATEQFKLRKFFVLRPGTLEQALEDIKRLVNQEEDGSVQSVWLMAELDHWNNERERVVLITDNTLLICKYDFMMLNCEQIQRIPLNYMDRIVHGNFGFPPRSLLKREGEGLRVYWDRTREPSFSSRWNPFAKDYPFCTFTYHPVRSADAKFAALCEIHNFREQLTQAAQRAHAKSPVPGKANGVLVLNQPVIIDAYVGLMSFIGNQNKLGYCLARGNIGF</sequence>
<dbReference type="EMBL" id="JAFDVH010000002">
    <property type="protein sequence ID" value="KAG7488194.1"/>
    <property type="molecule type" value="Genomic_DNA"/>
</dbReference>
<accession>A0A9D3TK21</accession>
<dbReference type="PROSITE" id="PS51791">
    <property type="entry name" value="HSAC2"/>
    <property type="match status" value="1"/>
</dbReference>
<dbReference type="PANTHER" id="PTHR31108:SF6">
    <property type="entry name" value="TUMOR PROTEIN P63-REGULATED GENE 1 PROTEIN"/>
    <property type="match status" value="1"/>
</dbReference>
<dbReference type="InterPro" id="IPR040242">
    <property type="entry name" value="TPRG1-like"/>
</dbReference>
<reference evidence="4" key="1">
    <citation type="submission" date="2021-01" db="EMBL/GenBank/DDBJ databases">
        <authorList>
            <person name="Zahm M."/>
            <person name="Roques C."/>
            <person name="Cabau C."/>
            <person name="Klopp C."/>
            <person name="Donnadieu C."/>
            <person name="Jouanno E."/>
            <person name="Lampietro C."/>
            <person name="Louis A."/>
            <person name="Herpin A."/>
            <person name="Echchiki A."/>
            <person name="Berthelot C."/>
            <person name="Parey E."/>
            <person name="Roest-Crollius H."/>
            <person name="Braasch I."/>
            <person name="Postlethwait J."/>
            <person name="Bobe J."/>
            <person name="Montfort J."/>
            <person name="Bouchez O."/>
            <person name="Begum T."/>
            <person name="Mejri S."/>
            <person name="Adams A."/>
            <person name="Chen W.-J."/>
            <person name="Guiguen Y."/>
        </authorList>
    </citation>
    <scope>NUCLEOTIDE SEQUENCE</scope>
    <source>
        <strain evidence="4">YG-15Mar2019-1</strain>
        <tissue evidence="4">Brain</tissue>
    </source>
</reference>
<feature type="domain" description="HSac2" evidence="3">
    <location>
        <begin position="76"/>
        <end position="248"/>
    </location>
</feature>
<name>A0A9D3TK21_MEGAT</name>
<proteinExistence type="inferred from homology"/>
<dbReference type="InterPro" id="IPR022158">
    <property type="entry name" value="Inositol_phosphatase"/>
</dbReference>
<dbReference type="Pfam" id="PF12456">
    <property type="entry name" value="hSac2"/>
    <property type="match status" value="1"/>
</dbReference>
<gene>
    <name evidence="4" type="ORF">MATL_G00031680</name>
</gene>
<dbReference type="Proteomes" id="UP001046870">
    <property type="component" value="Chromosome 2"/>
</dbReference>
<comment type="similarity">
    <text evidence="1">Belongs to the TPRG1 family.</text>
</comment>
<evidence type="ECO:0000313" key="4">
    <source>
        <dbReference type="EMBL" id="KAG7488194.1"/>
    </source>
</evidence>
<evidence type="ECO:0000259" key="3">
    <source>
        <dbReference type="PROSITE" id="PS51791"/>
    </source>
</evidence>